<dbReference type="InterPro" id="IPR013842">
    <property type="entry name" value="LepA_CTD"/>
</dbReference>
<dbReference type="SUPFAM" id="SSF52540">
    <property type="entry name" value="P-loop containing nucleoside triphosphate hydrolases"/>
    <property type="match status" value="1"/>
</dbReference>
<dbReference type="InterPro" id="IPR038363">
    <property type="entry name" value="LepA_C_sf"/>
</dbReference>
<keyword evidence="14" id="KW-0251">Elongation factor</keyword>
<dbReference type="GO" id="GO:0003746">
    <property type="term" value="F:translation elongation factor activity"/>
    <property type="evidence" value="ECO:0007669"/>
    <property type="project" value="UniProtKB-UniRule"/>
</dbReference>
<dbReference type="Gene3D" id="3.30.70.870">
    <property type="entry name" value="Elongation Factor G (Translational Gtpase), domain 3"/>
    <property type="match status" value="1"/>
</dbReference>
<dbReference type="Gene3D" id="2.40.30.10">
    <property type="entry name" value="Translation factors"/>
    <property type="match status" value="1"/>
</dbReference>
<dbReference type="PROSITE" id="PS00301">
    <property type="entry name" value="G_TR_1"/>
    <property type="match status" value="1"/>
</dbReference>
<evidence type="ECO:0000256" key="4">
    <source>
        <dbReference type="ARBA" id="ARBA00022801"/>
    </source>
</evidence>
<feature type="binding site" evidence="12">
    <location>
        <begin position="136"/>
        <end position="139"/>
    </location>
    <ligand>
        <name>GTP</name>
        <dbReference type="ChEBI" id="CHEBI:37565"/>
    </ligand>
</feature>
<evidence type="ECO:0000256" key="3">
    <source>
        <dbReference type="ARBA" id="ARBA00022741"/>
    </source>
</evidence>
<gene>
    <name evidence="12" type="primary">lepA</name>
    <name evidence="14" type="ORF">XarbCFBP7409_15265</name>
</gene>
<evidence type="ECO:0000313" key="14">
    <source>
        <dbReference type="EMBL" id="PPT96835.1"/>
    </source>
</evidence>
<dbReference type="GO" id="GO:0043022">
    <property type="term" value="F:ribosome binding"/>
    <property type="evidence" value="ECO:0007669"/>
    <property type="project" value="UniProtKB-UniRule"/>
</dbReference>
<dbReference type="Gene3D" id="3.30.70.2570">
    <property type="entry name" value="Elongation factor 4, C-terminal domain"/>
    <property type="match status" value="1"/>
</dbReference>
<dbReference type="FunFam" id="3.30.70.240:FF:000007">
    <property type="entry name" value="Translation factor GUF1, mitochondrial"/>
    <property type="match status" value="1"/>
</dbReference>
<comment type="similarity">
    <text evidence="10">Belongs to the GTP-binding elongation factor family. LepA subfamily.</text>
</comment>
<evidence type="ECO:0000256" key="11">
    <source>
        <dbReference type="ARBA" id="ARBA00066744"/>
    </source>
</evidence>
<keyword evidence="7 12" id="KW-0472">Membrane</keyword>
<dbReference type="EMBL" id="MDSL01000034">
    <property type="protein sequence ID" value="PPT96835.1"/>
    <property type="molecule type" value="Genomic_DNA"/>
</dbReference>
<evidence type="ECO:0000259" key="13">
    <source>
        <dbReference type="PROSITE" id="PS51722"/>
    </source>
</evidence>
<keyword evidence="4 12" id="KW-0378">Hydrolase</keyword>
<evidence type="ECO:0000256" key="1">
    <source>
        <dbReference type="ARBA" id="ARBA00005454"/>
    </source>
</evidence>
<dbReference type="EC" id="3.6.5.n1" evidence="11 12"/>
<dbReference type="InterPro" id="IPR000640">
    <property type="entry name" value="EFG_V-like"/>
</dbReference>
<feature type="binding site" evidence="12">
    <location>
        <begin position="19"/>
        <end position="24"/>
    </location>
    <ligand>
        <name>GTP</name>
        <dbReference type="ChEBI" id="CHEBI:37565"/>
    </ligand>
</feature>
<reference evidence="14 15" key="1">
    <citation type="submission" date="2016-08" db="EMBL/GenBank/DDBJ databases">
        <title>Evolution of the type three secretion system and type three effector repertoires in Xanthomonas.</title>
        <authorList>
            <person name="Merda D."/>
            <person name="Briand M."/>
            <person name="Bosis E."/>
            <person name="Rousseau C."/>
            <person name="Portier P."/>
            <person name="Jacques M.-A."/>
            <person name="Fischer-Le Saux M."/>
        </authorList>
    </citation>
    <scope>NUCLEOTIDE SEQUENCE [LARGE SCALE GENOMIC DNA]</scope>
    <source>
        <strain evidence="14 15">CFBP 7409</strain>
    </source>
</reference>
<dbReference type="Pfam" id="PF03144">
    <property type="entry name" value="GTP_EFTU_D2"/>
    <property type="match status" value="1"/>
</dbReference>
<comment type="function">
    <text evidence="9 12">Required for accurate and efficient protein synthesis under certain stress conditions. May act as a fidelity factor of the translation reaction, by catalyzing a one-codon backward translocation of tRNAs on improperly translocated ribosomes. Back-translocation proceeds from a post-translocation (POST) complex to a pre-translocation (PRE) complex, thus giving elongation factor G a second chance to translocate the tRNAs correctly. Binds to ribosomes in a GTP-dependent manner.</text>
</comment>
<dbReference type="FunFam" id="3.40.50.300:FF:000078">
    <property type="entry name" value="Elongation factor 4"/>
    <property type="match status" value="1"/>
</dbReference>
<dbReference type="InterPro" id="IPR035654">
    <property type="entry name" value="LepA_IV"/>
</dbReference>
<evidence type="ECO:0000256" key="10">
    <source>
        <dbReference type="ARBA" id="ARBA00061052"/>
    </source>
</evidence>
<protein>
    <recommendedName>
        <fullName evidence="11 12">Elongation factor 4</fullName>
        <shortName evidence="12">EF-4</shortName>
        <ecNumber evidence="11 12">3.6.5.n1</ecNumber>
    </recommendedName>
    <alternativeName>
        <fullName evidence="12">Ribosomal back-translocase LepA</fullName>
    </alternativeName>
</protein>
<accession>A0A2S6ZVU3</accession>
<comment type="catalytic activity">
    <reaction evidence="8 12">
        <text>GTP + H2O = GDP + phosphate + H(+)</text>
        <dbReference type="Rhea" id="RHEA:19669"/>
        <dbReference type="ChEBI" id="CHEBI:15377"/>
        <dbReference type="ChEBI" id="CHEBI:15378"/>
        <dbReference type="ChEBI" id="CHEBI:37565"/>
        <dbReference type="ChEBI" id="CHEBI:43474"/>
        <dbReference type="ChEBI" id="CHEBI:58189"/>
        <dbReference type="EC" id="3.6.5.n1"/>
    </reaction>
</comment>
<dbReference type="SMART" id="SM00838">
    <property type="entry name" value="EFG_C"/>
    <property type="match status" value="1"/>
</dbReference>
<dbReference type="FunFam" id="3.30.70.2570:FF:000001">
    <property type="entry name" value="Translation factor GUF1, mitochondrial"/>
    <property type="match status" value="1"/>
</dbReference>
<sequence length="601" mass="66284">MSSDSMRNIRNFSIIAHVDHGKSTLADRIIQLCGGLQAREMEAQVLDSNPIERERGITIKAQSVSLPYTAKDGQVYHLNFIDTPGHVDFSYEVSRSLAACEGALLVVDAAQGVEAQSVANCYTAVEQGLEVVPVLNKIDLPTADVDRAKAEIEAVIGIDAEDAVAVSAKTGLNIDLVLEAIVHRIPPPKPRDTDKLQALIIDSWFDNYLGVVSLVRVMQGQIKPGSKILVMSTGRTHLVDKVGVFTPKRKELSALGAGEVGWINASIKDVHGAPVGDTLTLAADPAPHALPGFQEMQPRVFAGLFPVDAEDYPDLREALDKLRLNDAALRFEPESSEAMGFGFRCGFLGMLHMEIVQERLEREYNLNLISTAPTVVYEVLKTDGSIIPMDNPSKLPPLNNVEEIREPIIRANILTPPDYVGNIITLCEEKRGTQIGINYLGSQVQISYELPMAEVVLDFFDKLKSVSRGYASLDYHFLRFDAGPFVRVDTLINGDKVDALSIIVHRSYADRRGRELCEKMKDLIPRQMFDVAIQAAVGSQIISRSTVKAMRKNVLAKCYGGDVSRKKKLLEKQKEGKKRMKQVGRVEIPQEAFLAVLQMDK</sequence>
<dbReference type="Pfam" id="PF06421">
    <property type="entry name" value="LepA_C"/>
    <property type="match status" value="1"/>
</dbReference>
<keyword evidence="6 12" id="KW-0342">GTP-binding</keyword>
<dbReference type="HAMAP" id="MF_00071">
    <property type="entry name" value="LepA"/>
    <property type="match status" value="1"/>
</dbReference>
<dbReference type="InterPro" id="IPR006297">
    <property type="entry name" value="EF-4"/>
</dbReference>
<dbReference type="Pfam" id="PF00009">
    <property type="entry name" value="GTP_EFTU"/>
    <property type="match status" value="1"/>
</dbReference>
<evidence type="ECO:0000256" key="8">
    <source>
        <dbReference type="ARBA" id="ARBA00050293"/>
    </source>
</evidence>
<dbReference type="GO" id="GO:0005525">
    <property type="term" value="F:GTP binding"/>
    <property type="evidence" value="ECO:0007669"/>
    <property type="project" value="UniProtKB-UniRule"/>
</dbReference>
<dbReference type="FunFam" id="3.30.70.870:FF:000004">
    <property type="entry name" value="Translation factor GUF1, mitochondrial"/>
    <property type="match status" value="1"/>
</dbReference>
<dbReference type="CDD" id="cd16260">
    <property type="entry name" value="EF4_III"/>
    <property type="match status" value="1"/>
</dbReference>
<keyword evidence="2 12" id="KW-1003">Cell membrane</keyword>
<dbReference type="InterPro" id="IPR005225">
    <property type="entry name" value="Small_GTP-bd"/>
</dbReference>
<dbReference type="NCBIfam" id="TIGR00231">
    <property type="entry name" value="small_GTP"/>
    <property type="match status" value="1"/>
</dbReference>
<dbReference type="Pfam" id="PF00679">
    <property type="entry name" value="EFG_C"/>
    <property type="match status" value="1"/>
</dbReference>
<dbReference type="GO" id="GO:0045727">
    <property type="term" value="P:positive regulation of translation"/>
    <property type="evidence" value="ECO:0007669"/>
    <property type="project" value="UniProtKB-UniRule"/>
</dbReference>
<dbReference type="GO" id="GO:0003924">
    <property type="term" value="F:GTPase activity"/>
    <property type="evidence" value="ECO:0007669"/>
    <property type="project" value="UniProtKB-UniRule"/>
</dbReference>
<dbReference type="InterPro" id="IPR031157">
    <property type="entry name" value="G_TR_CS"/>
</dbReference>
<dbReference type="CDD" id="cd01890">
    <property type="entry name" value="LepA"/>
    <property type="match status" value="1"/>
</dbReference>
<evidence type="ECO:0000256" key="12">
    <source>
        <dbReference type="HAMAP-Rule" id="MF_00071"/>
    </source>
</evidence>
<evidence type="ECO:0000256" key="9">
    <source>
        <dbReference type="ARBA" id="ARBA00057626"/>
    </source>
</evidence>
<dbReference type="NCBIfam" id="TIGR01393">
    <property type="entry name" value="lepA"/>
    <property type="match status" value="1"/>
</dbReference>
<dbReference type="CDD" id="cd03699">
    <property type="entry name" value="EF4_II"/>
    <property type="match status" value="1"/>
</dbReference>
<dbReference type="Gene3D" id="3.40.50.300">
    <property type="entry name" value="P-loop containing nucleotide triphosphate hydrolases"/>
    <property type="match status" value="1"/>
</dbReference>
<evidence type="ECO:0000256" key="2">
    <source>
        <dbReference type="ARBA" id="ARBA00022475"/>
    </source>
</evidence>
<dbReference type="CDD" id="cd03709">
    <property type="entry name" value="lepA_C"/>
    <property type="match status" value="1"/>
</dbReference>
<dbReference type="InterPro" id="IPR004161">
    <property type="entry name" value="EFTu-like_2"/>
</dbReference>
<comment type="subcellular location">
    <subcellularLocation>
        <location evidence="12">Cell membrane</location>
        <topology evidence="12">Peripheral membrane protein</topology>
        <orientation evidence="12">Cytoplasmic side</orientation>
    </subcellularLocation>
</comment>
<evidence type="ECO:0000256" key="6">
    <source>
        <dbReference type="ARBA" id="ARBA00023134"/>
    </source>
</evidence>
<dbReference type="AlphaFoldDB" id="A0A2S6ZVU3"/>
<feature type="domain" description="Tr-type G" evidence="13">
    <location>
        <begin position="7"/>
        <end position="189"/>
    </location>
</feature>
<dbReference type="SUPFAM" id="SSF54980">
    <property type="entry name" value="EF-G C-terminal domain-like"/>
    <property type="match status" value="2"/>
</dbReference>
<dbReference type="InterPro" id="IPR027417">
    <property type="entry name" value="P-loop_NTPase"/>
</dbReference>
<comment type="caution">
    <text evidence="14">The sequence shown here is derived from an EMBL/GenBank/DDBJ whole genome shotgun (WGS) entry which is preliminary data.</text>
</comment>
<dbReference type="PANTHER" id="PTHR43512">
    <property type="entry name" value="TRANSLATION FACTOR GUF1-RELATED"/>
    <property type="match status" value="1"/>
</dbReference>
<keyword evidence="5 12" id="KW-0648">Protein biosynthesis</keyword>
<dbReference type="InterPro" id="IPR035647">
    <property type="entry name" value="EFG_III/V"/>
</dbReference>
<dbReference type="GO" id="GO:0005886">
    <property type="term" value="C:plasma membrane"/>
    <property type="evidence" value="ECO:0007669"/>
    <property type="project" value="UniProtKB-SubCell"/>
</dbReference>
<dbReference type="GO" id="GO:0097216">
    <property type="term" value="F:guanosine tetraphosphate binding"/>
    <property type="evidence" value="ECO:0007669"/>
    <property type="project" value="UniProtKB-ARBA"/>
</dbReference>
<dbReference type="InterPro" id="IPR000795">
    <property type="entry name" value="T_Tr_GTP-bd_dom"/>
</dbReference>
<evidence type="ECO:0000256" key="5">
    <source>
        <dbReference type="ARBA" id="ARBA00022917"/>
    </source>
</evidence>
<dbReference type="FunFam" id="2.40.30.10:FF:000015">
    <property type="entry name" value="Translation factor GUF1, mitochondrial"/>
    <property type="match status" value="1"/>
</dbReference>
<evidence type="ECO:0000256" key="7">
    <source>
        <dbReference type="ARBA" id="ARBA00023136"/>
    </source>
</evidence>
<dbReference type="PRINTS" id="PR00315">
    <property type="entry name" value="ELONGATNFCT"/>
</dbReference>
<evidence type="ECO:0000313" key="15">
    <source>
        <dbReference type="Proteomes" id="UP000238049"/>
    </source>
</evidence>
<dbReference type="PROSITE" id="PS51722">
    <property type="entry name" value="G_TR_2"/>
    <property type="match status" value="1"/>
</dbReference>
<proteinExistence type="inferred from homology"/>
<dbReference type="Gene3D" id="3.30.70.240">
    <property type="match status" value="1"/>
</dbReference>
<comment type="similarity">
    <text evidence="1 12">Belongs to the TRAFAC class translation factor GTPase superfamily. Classic translation factor GTPase family. LepA subfamily.</text>
</comment>
<organism evidence="14 15">
    <name type="scientific">Xanthomonas arboricola pv. guizotiae</name>
    <dbReference type="NCBI Taxonomy" id="487867"/>
    <lineage>
        <taxon>Bacteria</taxon>
        <taxon>Pseudomonadati</taxon>
        <taxon>Pseudomonadota</taxon>
        <taxon>Gammaproteobacteria</taxon>
        <taxon>Lysobacterales</taxon>
        <taxon>Lysobacteraceae</taxon>
        <taxon>Xanthomonas</taxon>
    </lineage>
</organism>
<name>A0A2S6ZVU3_9XANT</name>
<dbReference type="Proteomes" id="UP000238049">
    <property type="component" value="Unassembled WGS sequence"/>
</dbReference>
<dbReference type="PANTHER" id="PTHR43512:SF4">
    <property type="entry name" value="TRANSLATION FACTOR GUF1 HOMOLOG, CHLOROPLASTIC"/>
    <property type="match status" value="1"/>
</dbReference>
<keyword evidence="3 12" id="KW-0547">Nucleotide-binding</keyword>